<name>A0ABN1UL01_9ACTN</name>
<dbReference type="Pfam" id="PF00534">
    <property type="entry name" value="Glycos_transf_1"/>
    <property type="match status" value="1"/>
</dbReference>
<comment type="caution">
    <text evidence="5">The sequence shown here is derived from an EMBL/GenBank/DDBJ whole genome shotgun (WGS) entry which is preliminary data.</text>
</comment>
<feature type="domain" description="Glycosyl transferase family 1" evidence="3">
    <location>
        <begin position="206"/>
        <end position="369"/>
    </location>
</feature>
<feature type="domain" description="Glycosyltransferase subfamily 4-like N-terminal" evidence="4">
    <location>
        <begin position="22"/>
        <end position="196"/>
    </location>
</feature>
<evidence type="ECO:0000313" key="6">
    <source>
        <dbReference type="Proteomes" id="UP001499979"/>
    </source>
</evidence>
<dbReference type="PANTHER" id="PTHR45947:SF3">
    <property type="entry name" value="SULFOQUINOVOSYL TRANSFERASE SQD2"/>
    <property type="match status" value="1"/>
</dbReference>
<evidence type="ECO:0000256" key="1">
    <source>
        <dbReference type="ARBA" id="ARBA00022676"/>
    </source>
</evidence>
<evidence type="ECO:0000259" key="4">
    <source>
        <dbReference type="Pfam" id="PF13439"/>
    </source>
</evidence>
<dbReference type="RefSeq" id="WP_343909263.1">
    <property type="nucleotide sequence ID" value="NZ_BAAAJE010000023.1"/>
</dbReference>
<keyword evidence="1" id="KW-0328">Glycosyltransferase</keyword>
<dbReference type="Pfam" id="PF13439">
    <property type="entry name" value="Glyco_transf_4"/>
    <property type="match status" value="1"/>
</dbReference>
<accession>A0ABN1UL01</accession>
<reference evidence="5 6" key="1">
    <citation type="journal article" date="2019" name="Int. J. Syst. Evol. Microbiol.">
        <title>The Global Catalogue of Microorganisms (GCM) 10K type strain sequencing project: providing services to taxonomists for standard genome sequencing and annotation.</title>
        <authorList>
            <consortium name="The Broad Institute Genomics Platform"/>
            <consortium name="The Broad Institute Genome Sequencing Center for Infectious Disease"/>
            <person name="Wu L."/>
            <person name="Ma J."/>
        </authorList>
    </citation>
    <scope>NUCLEOTIDE SEQUENCE [LARGE SCALE GENOMIC DNA]</scope>
    <source>
        <strain evidence="5 6">JCM 11813</strain>
    </source>
</reference>
<evidence type="ECO:0000256" key="2">
    <source>
        <dbReference type="ARBA" id="ARBA00022679"/>
    </source>
</evidence>
<keyword evidence="6" id="KW-1185">Reference proteome</keyword>
<dbReference type="InterPro" id="IPR050194">
    <property type="entry name" value="Glycosyltransferase_grp1"/>
</dbReference>
<keyword evidence="2" id="KW-0808">Transferase</keyword>
<sequence>MRLALVSEHANPLAALGGADAGGQNVHVAALAAGLARRGHDVTVFTRRDTPSGPDRIETPDGYAVELVAAGPRAEVPKDELLPHVAELGDRLRERWRHAPPDLVHAHFWMSGLASLRATRGTSVPVAQTFHALGSVKRRQQGLADTSPRSRIDHERRLCRDVDHVIATCSDEVAELRSLGLAPGRASVIPCGVDTDLFRPADRRDPGGPARLLVLGRVVVRKGIGNVVEALTQLPGVELVVAGGPAADALDADPHVHRLREVAADAGVADRVRFRGGVRRDEVPGLITDSDVVVTVPWYEPFGIVPLEAMACGRPVVGAAVGGLLDTVVPGRTGELVPPRDPDALAAAVRGLLDDPERRAAYGAAGRERAVTRYDWRQVVDQTDAAYHALASSTDRATEVAR</sequence>
<dbReference type="Gene3D" id="3.40.50.2000">
    <property type="entry name" value="Glycogen Phosphorylase B"/>
    <property type="match status" value="2"/>
</dbReference>
<proteinExistence type="predicted"/>
<dbReference type="EMBL" id="BAAAJE010000023">
    <property type="protein sequence ID" value="GAA1156946.1"/>
    <property type="molecule type" value="Genomic_DNA"/>
</dbReference>
<gene>
    <name evidence="5" type="ORF">GCM10009606_38670</name>
</gene>
<evidence type="ECO:0000313" key="5">
    <source>
        <dbReference type="EMBL" id="GAA1156946.1"/>
    </source>
</evidence>
<organism evidence="5 6">
    <name type="scientific">Nocardioides aquiterrae</name>
    <dbReference type="NCBI Taxonomy" id="203799"/>
    <lineage>
        <taxon>Bacteria</taxon>
        <taxon>Bacillati</taxon>
        <taxon>Actinomycetota</taxon>
        <taxon>Actinomycetes</taxon>
        <taxon>Propionibacteriales</taxon>
        <taxon>Nocardioidaceae</taxon>
        <taxon>Nocardioides</taxon>
    </lineage>
</organism>
<dbReference type="InterPro" id="IPR028098">
    <property type="entry name" value="Glyco_trans_4-like_N"/>
</dbReference>
<dbReference type="Proteomes" id="UP001499979">
    <property type="component" value="Unassembled WGS sequence"/>
</dbReference>
<dbReference type="PANTHER" id="PTHR45947">
    <property type="entry name" value="SULFOQUINOVOSYL TRANSFERASE SQD2"/>
    <property type="match status" value="1"/>
</dbReference>
<protein>
    <submittedName>
        <fullName evidence="5">Glycosyltransferase family 1 protein</fullName>
    </submittedName>
</protein>
<dbReference type="InterPro" id="IPR001296">
    <property type="entry name" value="Glyco_trans_1"/>
</dbReference>
<dbReference type="SUPFAM" id="SSF53756">
    <property type="entry name" value="UDP-Glycosyltransferase/glycogen phosphorylase"/>
    <property type="match status" value="1"/>
</dbReference>
<evidence type="ECO:0000259" key="3">
    <source>
        <dbReference type="Pfam" id="PF00534"/>
    </source>
</evidence>